<comment type="caution">
    <text evidence="2">The sequence shown here is derived from an EMBL/GenBank/DDBJ whole genome shotgun (WGS) entry which is preliminary data.</text>
</comment>
<accession>A0ABN1WLD3</accession>
<name>A0ABN1WLD3_9ACTN</name>
<keyword evidence="3" id="KW-1185">Reference proteome</keyword>
<dbReference type="EMBL" id="BAAAIH010000002">
    <property type="protein sequence ID" value="GAA1250582.1"/>
    <property type="molecule type" value="Genomic_DNA"/>
</dbReference>
<evidence type="ECO:0000313" key="2">
    <source>
        <dbReference type="EMBL" id="GAA1250582.1"/>
    </source>
</evidence>
<reference evidence="2 3" key="1">
    <citation type="journal article" date="2019" name="Int. J. Syst. Evol. Microbiol.">
        <title>The Global Catalogue of Microorganisms (GCM) 10K type strain sequencing project: providing services to taxonomists for standard genome sequencing and annotation.</title>
        <authorList>
            <consortium name="The Broad Institute Genomics Platform"/>
            <consortium name="The Broad Institute Genome Sequencing Center for Infectious Disease"/>
            <person name="Wu L."/>
            <person name="Ma J."/>
        </authorList>
    </citation>
    <scope>NUCLEOTIDE SEQUENCE [LARGE SCALE GENOMIC DNA]</scope>
    <source>
        <strain evidence="2 3">JCM 11448</strain>
    </source>
</reference>
<protein>
    <submittedName>
        <fullName evidence="2">Uncharacterized protein</fullName>
    </submittedName>
</protein>
<feature type="region of interest" description="Disordered" evidence="1">
    <location>
        <begin position="37"/>
        <end position="62"/>
    </location>
</feature>
<evidence type="ECO:0000256" key="1">
    <source>
        <dbReference type="SAM" id="MobiDB-lite"/>
    </source>
</evidence>
<sequence>MGDFHLCCTDCFPLCGHGGKLARTVTATLLFEQAEYEAETTGNGRKQPSADPDGSVRPAGSS</sequence>
<organism evidence="2 3">
    <name type="scientific">Streptomyces javensis</name>
    <dbReference type="NCBI Taxonomy" id="114698"/>
    <lineage>
        <taxon>Bacteria</taxon>
        <taxon>Bacillati</taxon>
        <taxon>Actinomycetota</taxon>
        <taxon>Actinomycetes</taxon>
        <taxon>Kitasatosporales</taxon>
        <taxon>Streptomycetaceae</taxon>
        <taxon>Streptomyces</taxon>
        <taxon>Streptomyces violaceusniger group</taxon>
    </lineage>
</organism>
<evidence type="ECO:0000313" key="3">
    <source>
        <dbReference type="Proteomes" id="UP001500282"/>
    </source>
</evidence>
<gene>
    <name evidence="2" type="ORF">GCM10009579_05400</name>
</gene>
<dbReference type="Proteomes" id="UP001500282">
    <property type="component" value="Unassembled WGS sequence"/>
</dbReference>
<proteinExistence type="predicted"/>